<feature type="domain" description="ABC transporter" evidence="4">
    <location>
        <begin position="20"/>
        <end position="50"/>
    </location>
</feature>
<dbReference type="AlphaFoldDB" id="A0ABD4K3F3"/>
<organism evidence="5 6">
    <name type="scientific">Enterobacter hormaechei</name>
    <dbReference type="NCBI Taxonomy" id="158836"/>
    <lineage>
        <taxon>Bacteria</taxon>
        <taxon>Pseudomonadati</taxon>
        <taxon>Pseudomonadota</taxon>
        <taxon>Gammaproteobacteria</taxon>
        <taxon>Enterobacterales</taxon>
        <taxon>Enterobacteriaceae</taxon>
        <taxon>Enterobacter</taxon>
        <taxon>Enterobacter cloacae complex</taxon>
    </lineage>
</organism>
<evidence type="ECO:0000256" key="2">
    <source>
        <dbReference type="ARBA" id="ARBA00022741"/>
    </source>
</evidence>
<name>A0ABD4K3F3_9ENTR</name>
<feature type="non-terminal residue" evidence="5">
    <location>
        <position position="51"/>
    </location>
</feature>
<evidence type="ECO:0000313" key="5">
    <source>
        <dbReference type="EMBL" id="MBF1972663.1"/>
    </source>
</evidence>
<dbReference type="InterPro" id="IPR051782">
    <property type="entry name" value="ABC_Transporter_VariousFunc"/>
</dbReference>
<dbReference type="PANTHER" id="PTHR42939">
    <property type="entry name" value="ABC TRANSPORTER ATP-BINDING PROTEIN ALBC-RELATED"/>
    <property type="match status" value="1"/>
</dbReference>
<dbReference type="EMBL" id="JADIXG010000068">
    <property type="protein sequence ID" value="MBF1972663.1"/>
    <property type="molecule type" value="Genomic_DNA"/>
</dbReference>
<evidence type="ECO:0000259" key="4">
    <source>
        <dbReference type="Pfam" id="PF00005"/>
    </source>
</evidence>
<protein>
    <submittedName>
        <fullName evidence="5">ATP-binding cassette domain-containing protein</fullName>
    </submittedName>
</protein>
<keyword evidence="3 5" id="KW-0067">ATP-binding</keyword>
<dbReference type="Gene3D" id="3.40.50.300">
    <property type="entry name" value="P-loop containing nucleotide triphosphate hydrolases"/>
    <property type="match status" value="1"/>
</dbReference>
<keyword evidence="2" id="KW-0547">Nucleotide-binding</keyword>
<dbReference type="GO" id="GO:0005524">
    <property type="term" value="F:ATP binding"/>
    <property type="evidence" value="ECO:0007669"/>
    <property type="project" value="UniProtKB-KW"/>
</dbReference>
<reference evidence="5 6" key="1">
    <citation type="submission" date="2020-10" db="EMBL/GenBank/DDBJ databases">
        <title>Genomic surveiliance of eskapee pathogens from blood stream infections in KZN.</title>
        <authorList>
            <person name="Hetsa B.A."/>
            <person name="Amoako D.G."/>
            <person name="Akebe A.L.K."/>
            <person name="Essack S."/>
        </authorList>
    </citation>
    <scope>NUCLEOTIDE SEQUENCE [LARGE SCALE GENOMIC DNA]</scope>
    <source>
        <strain evidence="5 6">E6</strain>
    </source>
</reference>
<dbReference type="SUPFAM" id="SSF52540">
    <property type="entry name" value="P-loop containing nucleoside triphosphate hydrolases"/>
    <property type="match status" value="1"/>
</dbReference>
<evidence type="ECO:0000256" key="3">
    <source>
        <dbReference type="ARBA" id="ARBA00022840"/>
    </source>
</evidence>
<dbReference type="InterPro" id="IPR003439">
    <property type="entry name" value="ABC_transporter-like_ATP-bd"/>
</dbReference>
<proteinExistence type="predicted"/>
<accession>A0ABD4K3F3</accession>
<evidence type="ECO:0000256" key="1">
    <source>
        <dbReference type="ARBA" id="ARBA00022448"/>
    </source>
</evidence>
<dbReference type="Pfam" id="PF00005">
    <property type="entry name" value="ABC_tran"/>
    <property type="match status" value="1"/>
</dbReference>
<dbReference type="Proteomes" id="UP000662438">
    <property type="component" value="Unassembled WGS sequence"/>
</dbReference>
<dbReference type="PANTHER" id="PTHR42939:SF1">
    <property type="entry name" value="ABC TRANSPORTER ATP-BINDING PROTEIN ALBC-RELATED"/>
    <property type="match status" value="1"/>
</dbReference>
<dbReference type="RefSeq" id="WP_194303716.1">
    <property type="nucleotide sequence ID" value="NZ_JADIXG010000068.1"/>
</dbReference>
<evidence type="ECO:0000313" key="6">
    <source>
        <dbReference type="Proteomes" id="UP000662438"/>
    </source>
</evidence>
<sequence>MTSLVSLENVSVSFGQRRVLSDVSLELKPGKILTLLGRNGAGKSTLVRVVL</sequence>
<keyword evidence="1" id="KW-0813">Transport</keyword>
<dbReference type="InterPro" id="IPR027417">
    <property type="entry name" value="P-loop_NTPase"/>
</dbReference>
<comment type="caution">
    <text evidence="5">The sequence shown here is derived from an EMBL/GenBank/DDBJ whole genome shotgun (WGS) entry which is preliminary data.</text>
</comment>
<gene>
    <name evidence="5" type="ORF">ISX34_22855</name>
</gene>